<dbReference type="EMBL" id="CAJNNW010033445">
    <property type="protein sequence ID" value="CAE8718918.1"/>
    <property type="molecule type" value="Genomic_DNA"/>
</dbReference>
<dbReference type="AlphaFoldDB" id="A0A813L407"/>
<sequence>MAIPAEASEAPGIFKGAPVIVQGLQGAAEYNGCKGLVSAGPFDNGRYEVTLQLQSESAKEPKVLALKPSNFQLDVDALQEYVLQKRVEKARRSPPLEDLCLLWAKGKGLSRRSLTWKTRQ</sequence>
<reference evidence="1" key="1">
    <citation type="submission" date="2021-02" db="EMBL/GenBank/DDBJ databases">
        <authorList>
            <person name="Dougan E. K."/>
            <person name="Rhodes N."/>
            <person name="Thang M."/>
            <person name="Chan C."/>
        </authorList>
    </citation>
    <scope>NUCLEOTIDE SEQUENCE</scope>
</reference>
<dbReference type="Proteomes" id="UP000626109">
    <property type="component" value="Unassembled WGS sequence"/>
</dbReference>
<name>A0A813L407_POLGL</name>
<gene>
    <name evidence="1" type="ORF">PGLA2088_LOCUS40354</name>
</gene>
<proteinExistence type="predicted"/>
<organism evidence="1 2">
    <name type="scientific">Polarella glacialis</name>
    <name type="common">Dinoflagellate</name>
    <dbReference type="NCBI Taxonomy" id="89957"/>
    <lineage>
        <taxon>Eukaryota</taxon>
        <taxon>Sar</taxon>
        <taxon>Alveolata</taxon>
        <taxon>Dinophyceae</taxon>
        <taxon>Suessiales</taxon>
        <taxon>Suessiaceae</taxon>
        <taxon>Polarella</taxon>
    </lineage>
</organism>
<evidence type="ECO:0000313" key="2">
    <source>
        <dbReference type="Proteomes" id="UP000626109"/>
    </source>
</evidence>
<comment type="caution">
    <text evidence="1">The sequence shown here is derived from an EMBL/GenBank/DDBJ whole genome shotgun (WGS) entry which is preliminary data.</text>
</comment>
<evidence type="ECO:0000313" key="1">
    <source>
        <dbReference type="EMBL" id="CAE8718918.1"/>
    </source>
</evidence>
<feature type="non-terminal residue" evidence="1">
    <location>
        <position position="120"/>
    </location>
</feature>
<protein>
    <submittedName>
        <fullName evidence="1">Uncharacterized protein</fullName>
    </submittedName>
</protein>
<accession>A0A813L407</accession>